<feature type="transmembrane region" description="Helical" evidence="7">
    <location>
        <begin position="842"/>
        <end position="866"/>
    </location>
</feature>
<protein>
    <recommendedName>
        <fullName evidence="8">ABC3 transporter permease C-terminal domain-containing protein</fullName>
    </recommendedName>
</protein>
<feature type="transmembrane region" description="Helical" evidence="7">
    <location>
        <begin position="408"/>
        <end position="431"/>
    </location>
</feature>
<dbReference type="InterPro" id="IPR003838">
    <property type="entry name" value="ABC3_permease_C"/>
</dbReference>
<feature type="transmembrane region" description="Helical" evidence="7">
    <location>
        <begin position="494"/>
        <end position="512"/>
    </location>
</feature>
<accession>A0A917U6Q2</accession>
<evidence type="ECO:0000256" key="6">
    <source>
        <dbReference type="ARBA" id="ARBA00038076"/>
    </source>
</evidence>
<name>A0A917U6Q2_9ACTN</name>
<proteinExistence type="inferred from homology"/>
<dbReference type="Proteomes" id="UP000642070">
    <property type="component" value="Unassembled WGS sequence"/>
</dbReference>
<feature type="domain" description="ABC3 transporter permease C-terminal" evidence="8">
    <location>
        <begin position="286"/>
        <end position="385"/>
    </location>
</feature>
<dbReference type="PANTHER" id="PTHR30572">
    <property type="entry name" value="MEMBRANE COMPONENT OF TRANSPORTER-RELATED"/>
    <property type="match status" value="1"/>
</dbReference>
<keyword evidence="5 7" id="KW-0472">Membrane</keyword>
<feature type="transmembrane region" description="Helical" evidence="7">
    <location>
        <begin position="331"/>
        <end position="357"/>
    </location>
</feature>
<evidence type="ECO:0000313" key="9">
    <source>
        <dbReference type="EMBL" id="GGM58994.1"/>
    </source>
</evidence>
<feature type="transmembrane region" description="Helical" evidence="7">
    <location>
        <begin position="279"/>
        <end position="298"/>
    </location>
</feature>
<reference evidence="9" key="2">
    <citation type="submission" date="2020-09" db="EMBL/GenBank/DDBJ databases">
        <authorList>
            <person name="Sun Q."/>
            <person name="Ohkuma M."/>
        </authorList>
    </citation>
    <scope>NUCLEOTIDE SEQUENCE</scope>
    <source>
        <strain evidence="9">JCM 19831</strain>
    </source>
</reference>
<comment type="similarity">
    <text evidence="6">Belongs to the ABC-4 integral membrane protein family.</text>
</comment>
<gene>
    <name evidence="9" type="ORF">GCM10007977_070660</name>
</gene>
<comment type="subcellular location">
    <subcellularLocation>
        <location evidence="1">Cell membrane</location>
        <topology evidence="1">Multi-pass membrane protein</topology>
    </subcellularLocation>
</comment>
<dbReference type="InterPro" id="IPR050250">
    <property type="entry name" value="Macrolide_Exporter_MacB"/>
</dbReference>
<feature type="transmembrane region" description="Helical" evidence="7">
    <location>
        <begin position="943"/>
        <end position="963"/>
    </location>
</feature>
<keyword evidence="2" id="KW-1003">Cell membrane</keyword>
<keyword evidence="10" id="KW-1185">Reference proteome</keyword>
<evidence type="ECO:0000256" key="5">
    <source>
        <dbReference type="ARBA" id="ARBA00023136"/>
    </source>
</evidence>
<dbReference type="GO" id="GO:0005886">
    <property type="term" value="C:plasma membrane"/>
    <property type="evidence" value="ECO:0007669"/>
    <property type="project" value="UniProtKB-SubCell"/>
</dbReference>
<evidence type="ECO:0000313" key="10">
    <source>
        <dbReference type="Proteomes" id="UP000642070"/>
    </source>
</evidence>
<keyword evidence="3 7" id="KW-0812">Transmembrane</keyword>
<evidence type="ECO:0000256" key="4">
    <source>
        <dbReference type="ARBA" id="ARBA00022989"/>
    </source>
</evidence>
<reference evidence="9" key="1">
    <citation type="journal article" date="2014" name="Int. J. Syst. Evol. Microbiol.">
        <title>Complete genome sequence of Corynebacterium casei LMG S-19264T (=DSM 44701T), isolated from a smear-ripened cheese.</title>
        <authorList>
            <consortium name="US DOE Joint Genome Institute (JGI-PGF)"/>
            <person name="Walter F."/>
            <person name="Albersmeier A."/>
            <person name="Kalinowski J."/>
            <person name="Ruckert C."/>
        </authorList>
    </citation>
    <scope>NUCLEOTIDE SEQUENCE</scope>
    <source>
        <strain evidence="9">JCM 19831</strain>
    </source>
</reference>
<evidence type="ECO:0000256" key="2">
    <source>
        <dbReference type="ARBA" id="ARBA00022475"/>
    </source>
</evidence>
<dbReference type="PANTHER" id="PTHR30572:SF4">
    <property type="entry name" value="ABC TRANSPORTER PERMEASE YTRF"/>
    <property type="match status" value="1"/>
</dbReference>
<evidence type="ECO:0000256" key="3">
    <source>
        <dbReference type="ARBA" id="ARBA00022692"/>
    </source>
</evidence>
<dbReference type="AlphaFoldDB" id="A0A917U6Q2"/>
<feature type="transmembrane region" description="Helical" evidence="7">
    <location>
        <begin position="437"/>
        <end position="460"/>
    </location>
</feature>
<feature type="transmembrane region" description="Helical" evidence="7">
    <location>
        <begin position="369"/>
        <end position="387"/>
    </location>
</feature>
<evidence type="ECO:0000256" key="7">
    <source>
        <dbReference type="SAM" id="Phobius"/>
    </source>
</evidence>
<keyword evidence="4 7" id="KW-1133">Transmembrane helix</keyword>
<evidence type="ECO:0000259" key="8">
    <source>
        <dbReference type="Pfam" id="PF02687"/>
    </source>
</evidence>
<organism evidence="9 10">
    <name type="scientific">Dactylosporangium sucinum</name>
    <dbReference type="NCBI Taxonomy" id="1424081"/>
    <lineage>
        <taxon>Bacteria</taxon>
        <taxon>Bacillati</taxon>
        <taxon>Actinomycetota</taxon>
        <taxon>Actinomycetes</taxon>
        <taxon>Micromonosporales</taxon>
        <taxon>Micromonosporaceae</taxon>
        <taxon>Dactylosporangium</taxon>
    </lineage>
</organism>
<dbReference type="RefSeq" id="WP_190254361.1">
    <property type="nucleotide sequence ID" value="NZ_BMPI01000042.1"/>
</dbReference>
<evidence type="ECO:0000256" key="1">
    <source>
        <dbReference type="ARBA" id="ARBA00004651"/>
    </source>
</evidence>
<dbReference type="Pfam" id="PF02687">
    <property type="entry name" value="FtsX"/>
    <property type="match status" value="1"/>
</dbReference>
<sequence>MIELILQMLRTRRGQAIALGLLGLLAVGAAVAVPAYMRAVDVQVVRGEVADASPAERTLTVSTLTAPGGADPAGFEALTSVLLDDVPGLAPVYSVEFATKSVEPDRSSRVIFRQGVCAHLGWVAGRCLIGSGEVVIGAETAQRLRLSTGDDLLLSEAGVTGEPKPPVTVTVVGIYTVRAPGETYWAGHNYFAPDATGRKGEPVFTGAATMERFDPQVAYLTVDAEAPPSAFDRLDDLRARLDGLQGQAAETAPGLRVQTGIPDLADRVERSRAVARQTVPIGAVPLVLLAYLTLYLAVDYGTEGRRRELAVVALRGARWWHRWLLVSGEPFAAIVAGAAAGCVAGQLAVSALVAWRLPGAGAPGLGTDTLLYAGAAAAGALLVALLAQRRHLLSPVTELLRRVRSRAGAAGVVVFVVLAVLAATTVVQLFLTDGQLAGVGLLAPALAIGALAYACSWLLAPAARAAGRAALRRGRLDLALAALQLGRRPAAQRMMLLLVASVAVLGYAVSAADVARQDRELGARIGTGAPRVVSLAPVSRHELLRAVRAADPSGEFAMAVAQLPGGGLAVDSARLAAVVDLLPEYGALERVADLLHPPAHAPVVFPSREVSLDAVVSGIDPGERVRLRLVLASLSGPDTTTLDFGLLDNGPHTFTERERMCDGGCRLAGIGLSRDGTGGAADATLTLRSLSGADLFDATRWRVSGASVTASGDGLRLSVAGLVDSPAWLQPADAPYPLPAVSAGPPGAQVDGLDERAVPVRTVGTFAALPRVGTAGTLVDLEYADRLSVDAGVARSPEVWLNAAAPPDVLDRLAAAGLWVTGERTAGSVRDRLDRQGPALSLWFHLCAGVLAVVLAAGGIGLIAAVDRADRSADRAALRIQGLPRDTVRRAALWTYPALVVASGVCGLAVSLAVWRLTGWALPVFGSTTDLPPLPSPRWPATAALPLSWLFGVALLLAVALRVGGAGSAARRQAT</sequence>
<dbReference type="EMBL" id="BMPI01000042">
    <property type="protein sequence ID" value="GGM58994.1"/>
    <property type="molecule type" value="Genomic_DNA"/>
</dbReference>
<dbReference type="GO" id="GO:0022857">
    <property type="term" value="F:transmembrane transporter activity"/>
    <property type="evidence" value="ECO:0007669"/>
    <property type="project" value="TreeGrafter"/>
</dbReference>
<feature type="transmembrane region" description="Helical" evidence="7">
    <location>
        <begin position="893"/>
        <end position="915"/>
    </location>
</feature>
<comment type="caution">
    <text evidence="9">The sequence shown here is derived from an EMBL/GenBank/DDBJ whole genome shotgun (WGS) entry which is preliminary data.</text>
</comment>